<comment type="subcellular location">
    <subcellularLocation>
        <location evidence="1">Membrane</location>
        <topology evidence="1">Multi-pass membrane protein</topology>
    </subcellularLocation>
</comment>
<keyword evidence="3 6" id="KW-0812">Transmembrane</keyword>
<feature type="transmembrane region" description="Helical" evidence="6">
    <location>
        <begin position="63"/>
        <end position="85"/>
    </location>
</feature>
<evidence type="ECO:0008006" key="9">
    <source>
        <dbReference type="Google" id="ProtNLM"/>
    </source>
</evidence>
<dbReference type="OrthoDB" id="426527at2759"/>
<dbReference type="GO" id="GO:0015144">
    <property type="term" value="F:carbohydrate transmembrane transporter activity"/>
    <property type="evidence" value="ECO:0007669"/>
    <property type="project" value="InterPro"/>
</dbReference>
<evidence type="ECO:0000256" key="3">
    <source>
        <dbReference type="ARBA" id="ARBA00022692"/>
    </source>
</evidence>
<evidence type="ECO:0000313" key="8">
    <source>
        <dbReference type="Proteomes" id="UP000271889"/>
    </source>
</evidence>
<gene>
    <name evidence="7" type="ORF">CGOC_LOCUS3069</name>
</gene>
<sequence length="227" mass="24040">MGSRVIGLGACALSSIFFGSAYVPVKRFDAGNGLFVQWVMSAAILCVGLTVNIIQHYPRFQPFAMLGGAFWALGNVTAIPIMSSLGMGMGMLIWGTTNCVTGWAVGRYGLFGTKAHVPAGPALNYLGLLMVIVGGFCFSQIRPSIRSLSHPEDINEGRVTGDDTEEGSPLISPSAPALFNLFCDILLIYAYSSAIFTALGAGVLYGVTFVPVIYMQDHPEIVSPSSS</sequence>
<dbReference type="Proteomes" id="UP000271889">
    <property type="component" value="Unassembled WGS sequence"/>
</dbReference>
<dbReference type="InterPro" id="IPR010651">
    <property type="entry name" value="Sugar_transport"/>
</dbReference>
<keyword evidence="8" id="KW-1185">Reference proteome</keyword>
<organism evidence="7 8">
    <name type="scientific">Cylicostephanus goldi</name>
    <name type="common">Nematode worm</name>
    <dbReference type="NCBI Taxonomy" id="71465"/>
    <lineage>
        <taxon>Eukaryota</taxon>
        <taxon>Metazoa</taxon>
        <taxon>Ecdysozoa</taxon>
        <taxon>Nematoda</taxon>
        <taxon>Chromadorea</taxon>
        <taxon>Rhabditida</taxon>
        <taxon>Rhabditina</taxon>
        <taxon>Rhabditomorpha</taxon>
        <taxon>Strongyloidea</taxon>
        <taxon>Strongylidae</taxon>
        <taxon>Cylicostephanus</taxon>
    </lineage>
</organism>
<evidence type="ECO:0000256" key="1">
    <source>
        <dbReference type="ARBA" id="ARBA00004141"/>
    </source>
</evidence>
<evidence type="ECO:0000256" key="5">
    <source>
        <dbReference type="ARBA" id="ARBA00023136"/>
    </source>
</evidence>
<dbReference type="EMBL" id="UYRV01007467">
    <property type="protein sequence ID" value="VDK54657.1"/>
    <property type="molecule type" value="Genomic_DNA"/>
</dbReference>
<feature type="transmembrane region" description="Helical" evidence="6">
    <location>
        <begin position="35"/>
        <end position="54"/>
    </location>
</feature>
<dbReference type="PANTHER" id="PTHR16119:SF17">
    <property type="entry name" value="TRANSMEMBRANE PROTEIN 144"/>
    <property type="match status" value="1"/>
</dbReference>
<name>A0A3P6R767_CYLGO</name>
<feature type="transmembrane region" description="Helical" evidence="6">
    <location>
        <begin position="91"/>
        <end position="110"/>
    </location>
</feature>
<dbReference type="PANTHER" id="PTHR16119">
    <property type="entry name" value="TRANSMEMBRANE PROTEIN 144"/>
    <property type="match status" value="1"/>
</dbReference>
<protein>
    <recommendedName>
        <fullName evidence="9">Transmembrane protein 144</fullName>
    </recommendedName>
</protein>
<evidence type="ECO:0000313" key="7">
    <source>
        <dbReference type="EMBL" id="VDK54657.1"/>
    </source>
</evidence>
<dbReference type="AlphaFoldDB" id="A0A3P6R767"/>
<dbReference type="GO" id="GO:0016020">
    <property type="term" value="C:membrane"/>
    <property type="evidence" value="ECO:0007669"/>
    <property type="project" value="UniProtKB-SubCell"/>
</dbReference>
<evidence type="ECO:0000256" key="6">
    <source>
        <dbReference type="SAM" id="Phobius"/>
    </source>
</evidence>
<keyword evidence="4 6" id="KW-1133">Transmembrane helix</keyword>
<keyword evidence="5 6" id="KW-0472">Membrane</keyword>
<feature type="transmembrane region" description="Helical" evidence="6">
    <location>
        <begin position="122"/>
        <end position="141"/>
    </location>
</feature>
<dbReference type="Pfam" id="PF07857">
    <property type="entry name" value="TMEM144"/>
    <property type="match status" value="1"/>
</dbReference>
<evidence type="ECO:0000256" key="2">
    <source>
        <dbReference type="ARBA" id="ARBA00005731"/>
    </source>
</evidence>
<feature type="transmembrane region" description="Helical" evidence="6">
    <location>
        <begin position="188"/>
        <end position="214"/>
    </location>
</feature>
<comment type="similarity">
    <text evidence="2">Belongs to the TMEM144 family.</text>
</comment>
<evidence type="ECO:0000256" key="4">
    <source>
        <dbReference type="ARBA" id="ARBA00022989"/>
    </source>
</evidence>
<reference evidence="7 8" key="1">
    <citation type="submission" date="2018-11" db="EMBL/GenBank/DDBJ databases">
        <authorList>
            <consortium name="Pathogen Informatics"/>
        </authorList>
    </citation>
    <scope>NUCLEOTIDE SEQUENCE [LARGE SCALE GENOMIC DNA]</scope>
</reference>
<accession>A0A3P6R767</accession>
<feature type="transmembrane region" description="Helical" evidence="6">
    <location>
        <begin position="5"/>
        <end position="23"/>
    </location>
</feature>
<proteinExistence type="inferred from homology"/>
<dbReference type="InterPro" id="IPR012435">
    <property type="entry name" value="TMEM144"/>
</dbReference>